<feature type="chain" id="PRO_5003839130" description="Secreted protein" evidence="2">
    <location>
        <begin position="21"/>
        <end position="201"/>
    </location>
</feature>
<sequence>MSTAISFVIIASAVAMRVSGEDGSPPARFQKDRSHGGDGPTSYLRRSRTRRRDADETRILGSDLQQEDDQEERSVPSTTSFGGGSSGLLTGDLSEVASRLPLHSCHLATGRWHADSIHKNGCSNDGNHEQAWLEGPSQMFFDTPEECCGSFFYGMKCVVYASCGDRETEVTVGGDKCAATELTWRSIELKHNRKGTCLESL</sequence>
<dbReference type="Proteomes" id="UP000266841">
    <property type="component" value="Unassembled WGS sequence"/>
</dbReference>
<name>K0RDK5_THAOC</name>
<dbReference type="EMBL" id="AGNL01041918">
    <property type="protein sequence ID" value="EJK51275.1"/>
    <property type="molecule type" value="Genomic_DNA"/>
</dbReference>
<proteinExistence type="predicted"/>
<organism evidence="3 4">
    <name type="scientific">Thalassiosira oceanica</name>
    <name type="common">Marine diatom</name>
    <dbReference type="NCBI Taxonomy" id="159749"/>
    <lineage>
        <taxon>Eukaryota</taxon>
        <taxon>Sar</taxon>
        <taxon>Stramenopiles</taxon>
        <taxon>Ochrophyta</taxon>
        <taxon>Bacillariophyta</taxon>
        <taxon>Coscinodiscophyceae</taxon>
        <taxon>Thalassiosirophycidae</taxon>
        <taxon>Thalassiosirales</taxon>
        <taxon>Thalassiosiraceae</taxon>
        <taxon>Thalassiosira</taxon>
    </lineage>
</organism>
<dbReference type="AlphaFoldDB" id="K0RDK5"/>
<evidence type="ECO:0000313" key="3">
    <source>
        <dbReference type="EMBL" id="EJK51275.1"/>
    </source>
</evidence>
<evidence type="ECO:0000256" key="1">
    <source>
        <dbReference type="SAM" id="MobiDB-lite"/>
    </source>
</evidence>
<evidence type="ECO:0000313" key="4">
    <source>
        <dbReference type="Proteomes" id="UP000266841"/>
    </source>
</evidence>
<accession>K0RDK5</accession>
<evidence type="ECO:0000256" key="2">
    <source>
        <dbReference type="SAM" id="SignalP"/>
    </source>
</evidence>
<comment type="caution">
    <text evidence="3">The sequence shown here is derived from an EMBL/GenBank/DDBJ whole genome shotgun (WGS) entry which is preliminary data.</text>
</comment>
<keyword evidence="2" id="KW-0732">Signal</keyword>
<protein>
    <recommendedName>
        <fullName evidence="5">Secreted protein</fullName>
    </recommendedName>
</protein>
<evidence type="ECO:0008006" key="5">
    <source>
        <dbReference type="Google" id="ProtNLM"/>
    </source>
</evidence>
<feature type="signal peptide" evidence="2">
    <location>
        <begin position="1"/>
        <end position="20"/>
    </location>
</feature>
<gene>
    <name evidence="3" type="ORF">THAOC_29567</name>
</gene>
<reference evidence="3 4" key="1">
    <citation type="journal article" date="2012" name="Genome Biol.">
        <title>Genome and low-iron response of an oceanic diatom adapted to chronic iron limitation.</title>
        <authorList>
            <person name="Lommer M."/>
            <person name="Specht M."/>
            <person name="Roy A.S."/>
            <person name="Kraemer L."/>
            <person name="Andreson R."/>
            <person name="Gutowska M.A."/>
            <person name="Wolf J."/>
            <person name="Bergner S.V."/>
            <person name="Schilhabel M.B."/>
            <person name="Klostermeier U.C."/>
            <person name="Beiko R.G."/>
            <person name="Rosenstiel P."/>
            <person name="Hippler M."/>
            <person name="Laroche J."/>
        </authorList>
    </citation>
    <scope>NUCLEOTIDE SEQUENCE [LARGE SCALE GENOMIC DNA]</scope>
    <source>
        <strain evidence="3 4">CCMP1005</strain>
    </source>
</reference>
<feature type="region of interest" description="Disordered" evidence="1">
    <location>
        <begin position="19"/>
        <end position="86"/>
    </location>
</feature>
<keyword evidence="4" id="KW-1185">Reference proteome</keyword>